<feature type="transmembrane region" description="Helical" evidence="5">
    <location>
        <begin position="20"/>
        <end position="41"/>
    </location>
</feature>
<accession>A0A7T7XL42</accession>
<evidence type="ECO:0000313" key="8">
    <source>
        <dbReference type="Proteomes" id="UP000595917"/>
    </source>
</evidence>
<dbReference type="Pfam" id="PF04357">
    <property type="entry name" value="TamB"/>
    <property type="match status" value="1"/>
</dbReference>
<comment type="subcellular location">
    <subcellularLocation>
        <location evidence="1">Membrane</location>
        <topology evidence="1">Single-pass membrane protein</topology>
    </subcellularLocation>
</comment>
<organism evidence="7 8">
    <name type="scientific">Breznakiella homolactica</name>
    <dbReference type="NCBI Taxonomy" id="2798577"/>
    <lineage>
        <taxon>Bacteria</taxon>
        <taxon>Pseudomonadati</taxon>
        <taxon>Spirochaetota</taxon>
        <taxon>Spirochaetia</taxon>
        <taxon>Spirochaetales</taxon>
        <taxon>Breznakiellaceae</taxon>
        <taxon>Breznakiella</taxon>
    </lineage>
</organism>
<gene>
    <name evidence="7" type="ORF">JFL75_14850</name>
</gene>
<protein>
    <submittedName>
        <fullName evidence="7">Translocation/assembly module TamB domain-containing protein</fullName>
    </submittedName>
</protein>
<feature type="domain" description="Translocation and assembly module TamB C-terminal" evidence="6">
    <location>
        <begin position="1121"/>
        <end position="1410"/>
    </location>
</feature>
<evidence type="ECO:0000256" key="2">
    <source>
        <dbReference type="ARBA" id="ARBA00022692"/>
    </source>
</evidence>
<keyword evidence="2 5" id="KW-0812">Transmembrane</keyword>
<keyword evidence="8" id="KW-1185">Reference proteome</keyword>
<dbReference type="GO" id="GO:0005886">
    <property type="term" value="C:plasma membrane"/>
    <property type="evidence" value="ECO:0007669"/>
    <property type="project" value="InterPro"/>
</dbReference>
<dbReference type="Proteomes" id="UP000595917">
    <property type="component" value="Chromosome"/>
</dbReference>
<dbReference type="KEGG" id="bhc:JFL75_14850"/>
<evidence type="ECO:0000256" key="1">
    <source>
        <dbReference type="ARBA" id="ARBA00004167"/>
    </source>
</evidence>
<keyword evidence="3 5" id="KW-1133">Transmembrane helix</keyword>
<evidence type="ECO:0000256" key="3">
    <source>
        <dbReference type="ARBA" id="ARBA00022989"/>
    </source>
</evidence>
<dbReference type="EMBL" id="CP067089">
    <property type="protein sequence ID" value="QQO08203.1"/>
    <property type="molecule type" value="Genomic_DNA"/>
</dbReference>
<reference evidence="7" key="1">
    <citation type="submission" date="2021-01" db="EMBL/GenBank/DDBJ databases">
        <title>Description of Breznakiella homolactica.</title>
        <authorList>
            <person name="Song Y."/>
            <person name="Brune A."/>
        </authorList>
    </citation>
    <scope>NUCLEOTIDE SEQUENCE</scope>
    <source>
        <strain evidence="7">RmG30</strain>
    </source>
</reference>
<keyword evidence="4 5" id="KW-0472">Membrane</keyword>
<evidence type="ECO:0000313" key="7">
    <source>
        <dbReference type="EMBL" id="QQO08203.1"/>
    </source>
</evidence>
<name>A0A7T7XL42_9SPIR</name>
<evidence type="ECO:0000259" key="6">
    <source>
        <dbReference type="Pfam" id="PF04357"/>
    </source>
</evidence>
<evidence type="ECO:0000256" key="5">
    <source>
        <dbReference type="SAM" id="Phobius"/>
    </source>
</evidence>
<evidence type="ECO:0000256" key="4">
    <source>
        <dbReference type="ARBA" id="ARBA00023136"/>
    </source>
</evidence>
<dbReference type="RefSeq" id="WP_215625509.1">
    <property type="nucleotide sequence ID" value="NZ_CP067089.2"/>
</dbReference>
<dbReference type="GO" id="GO:0009306">
    <property type="term" value="P:protein secretion"/>
    <property type="evidence" value="ECO:0007669"/>
    <property type="project" value="InterPro"/>
</dbReference>
<sequence>MADSSGKHKGTGPPKRFYQVLRISIEILVFVALIAITALVLRPLQQSILKQMTDIRDRLISHGESYLGRTIVYASMGPSIFGTIDIRDLQILRDDGTPSITVSRLRISYSLWDILRGEPEASVKSLLLDNPAITIDREKDADLWVLFSSDSPDEPPPEAPEAAPPRTWTGLEFLPDNIQARVRGGKASFNFMDNLFTIDGLTFNARTQDRRIILSGRWNAGTSLPSFLGQELSVVMAGKISGEFSSDLRSGNLNLSIPVLSGDLFTFRSMTVNLAVSQGIVELRKIQDRLPFDLYVRYDTSSGALSGEFRSDNFSLNELVSFSGGWTQFDPLLDLTVSGFAAIRTDSLGDFNYTVQLSGDVPEGIPADNASFVIDGSGDSRQVTVRDFRFAASQGTFSFAGGIVFDPLAINGRVTAEDLSLSGDGTVTADLNISTFGNEISIFGESVTLGSVLLSALDVSITPLDTGVVFGASALRFRDLDSYEDVRISNLTLDGSYDYDPRSLQASLSVDSFSVGDMVQIVRPFVSLPNLPEILTGIIDQLSMTTELFVTTDFEHISYNAPRLVTAYEGDQDVFTLFSVSGTDRRFELSEGRIIWSDGSIEASGYADFSNISDISFSFQTSYMDITYYLEGLILDQRSISIQGSYGFSVNIAMTGSGGYSGFIQADGIPIPINGQNARMYLLSYLRWESRDFWSVELERFEVQDLATPGTAALRILITGMADQNGLLLPQLLFDDGRGALSGRGSARWQSDFSSVSGSLNITDLAGIERYDADLNYSDGSLDVRLYGSRMYLSRIIANSFNAMATGEVRINWVNRDHYSVNMILSSLSAQIGETDVSMSAFASLDEDDLMVENVRLQYGGLFVEIPTLWMSRLDASMNTKMQMRGTALGRDMDLSLDAWANFDPIDSWFSIADVVNAFEGLITVNRFRLDALEAAEPFYFDFSRSDSLTTLSGGPENLIRFQLSDEGSFYASFSNPSPIRGALIGTISEGMIDAYASNLYVDLQALWQFIPRKDIIDFSSGFADATVHVTGPIGDPEFFGTAIGNSVRIRVPQYLREDIGPTPITITLSGNEMTFGPLVTPVGKGHGTVSAWFLFDRWIPNTFTIDISVEQDDPIPFGIDISGVAAEGNVSGSLHLAMQDQVFIVQGDLTGSDTVITVDSQSMGERNEEQGKTPVMVDIRITSGRKVEFLWPSEEFPIIRAYTDVGTGIRVSSDTATNRFSVVGNVSLRSGEVFYFQRSFYIREGSLIFNENELKFDPFISARAEIRDRTDDGPVTISLIIDNAPLSSFTPRFESTPALSQAEIFALLGQNIVGTPSGDSSAIGFLTATTDLLSQFNVVRRFERTIRNALGLDMFSIRTQILQNAVMQISGLGDPVDTNGGVGNYFDNTTVFIGKYIGSDMFIEMMLSLRYDQYKSNSYSGGLKFEPDIGIELRSPLVTIQWNLVPEHPENLYIDDLSFTLSWKWSF</sequence>
<proteinExistence type="predicted"/>
<dbReference type="InterPro" id="IPR007452">
    <property type="entry name" value="TamB_C"/>
</dbReference>